<comment type="catalytic activity">
    <reaction evidence="1">
        <text>ATP + protein L-histidine = ADP + protein N-phospho-L-histidine.</text>
        <dbReference type="EC" id="2.7.13.3"/>
    </reaction>
</comment>
<feature type="domain" description="Histidine kinase" evidence="16">
    <location>
        <begin position="234"/>
        <end position="434"/>
    </location>
</feature>
<dbReference type="CDD" id="cd06225">
    <property type="entry name" value="HAMP"/>
    <property type="match status" value="1"/>
</dbReference>
<evidence type="ECO:0000256" key="10">
    <source>
        <dbReference type="ARBA" id="ARBA00022777"/>
    </source>
</evidence>
<dbReference type="SMART" id="SM00304">
    <property type="entry name" value="HAMP"/>
    <property type="match status" value="1"/>
</dbReference>
<comment type="caution">
    <text evidence="18">The sequence shown here is derived from an EMBL/GenBank/DDBJ whole genome shotgun (WGS) entry which is preliminary data.</text>
</comment>
<dbReference type="CDD" id="cd00075">
    <property type="entry name" value="HATPase"/>
    <property type="match status" value="1"/>
</dbReference>
<dbReference type="EC" id="2.7.13.3" evidence="3"/>
<keyword evidence="11" id="KW-0067">ATP-binding</keyword>
<evidence type="ECO:0000256" key="6">
    <source>
        <dbReference type="ARBA" id="ARBA00022553"/>
    </source>
</evidence>
<keyword evidence="13" id="KW-0902">Two-component regulatory system</keyword>
<dbReference type="InterPro" id="IPR036890">
    <property type="entry name" value="HATPase_C_sf"/>
</dbReference>
<keyword evidence="4" id="KW-1003">Cell membrane</keyword>
<dbReference type="FunFam" id="3.30.565.10:FF:000144">
    <property type="entry name" value="Two-component sensor histidine kinase"/>
    <property type="match status" value="1"/>
</dbReference>
<dbReference type="Proteomes" id="UP000051380">
    <property type="component" value="Unassembled WGS sequence"/>
</dbReference>
<keyword evidence="6" id="KW-0597">Phosphoprotein</keyword>
<dbReference type="PANTHER" id="PTHR44936:SF5">
    <property type="entry name" value="SENSOR HISTIDINE KINASE ENVZ"/>
    <property type="match status" value="1"/>
</dbReference>
<evidence type="ECO:0000256" key="14">
    <source>
        <dbReference type="ARBA" id="ARBA00023136"/>
    </source>
</evidence>
<keyword evidence="12 15" id="KW-1133">Transmembrane helix</keyword>
<feature type="transmembrane region" description="Helical" evidence="15">
    <location>
        <begin position="154"/>
        <end position="173"/>
    </location>
</feature>
<dbReference type="SMART" id="SM00388">
    <property type="entry name" value="HisKA"/>
    <property type="match status" value="1"/>
</dbReference>
<organism evidence="18 19">
    <name type="scientific">Bradyrhizobium yuanmingense</name>
    <dbReference type="NCBI Taxonomy" id="108015"/>
    <lineage>
        <taxon>Bacteria</taxon>
        <taxon>Pseudomonadati</taxon>
        <taxon>Pseudomonadota</taxon>
        <taxon>Alphaproteobacteria</taxon>
        <taxon>Hyphomicrobiales</taxon>
        <taxon>Nitrobacteraceae</taxon>
        <taxon>Bradyrhizobium</taxon>
    </lineage>
</organism>
<dbReference type="AlphaFoldDB" id="A0A0R3CPM1"/>
<evidence type="ECO:0000256" key="7">
    <source>
        <dbReference type="ARBA" id="ARBA00022679"/>
    </source>
</evidence>
<dbReference type="Gene3D" id="1.10.287.130">
    <property type="match status" value="1"/>
</dbReference>
<dbReference type="OrthoDB" id="9804645at2"/>
<evidence type="ECO:0000256" key="3">
    <source>
        <dbReference type="ARBA" id="ARBA00012438"/>
    </source>
</evidence>
<dbReference type="GO" id="GO:0005524">
    <property type="term" value="F:ATP binding"/>
    <property type="evidence" value="ECO:0007669"/>
    <property type="project" value="UniProtKB-KW"/>
</dbReference>
<dbReference type="InterPro" id="IPR003660">
    <property type="entry name" value="HAMP_dom"/>
</dbReference>
<dbReference type="InterPro" id="IPR003661">
    <property type="entry name" value="HisK_dim/P_dom"/>
</dbReference>
<dbReference type="EMBL" id="LJYF01000012">
    <property type="protein sequence ID" value="KRP99623.1"/>
    <property type="molecule type" value="Genomic_DNA"/>
</dbReference>
<feature type="domain" description="HAMP" evidence="17">
    <location>
        <begin position="174"/>
        <end position="226"/>
    </location>
</feature>
<gene>
    <name evidence="18" type="ORF">AOQ72_14125</name>
</gene>
<dbReference type="Pfam" id="PF00512">
    <property type="entry name" value="HisKA"/>
    <property type="match status" value="1"/>
</dbReference>
<evidence type="ECO:0000256" key="1">
    <source>
        <dbReference type="ARBA" id="ARBA00000085"/>
    </source>
</evidence>
<proteinExistence type="predicted"/>
<dbReference type="PRINTS" id="PR00344">
    <property type="entry name" value="BCTRLSENSOR"/>
</dbReference>
<evidence type="ECO:0000259" key="17">
    <source>
        <dbReference type="PROSITE" id="PS50885"/>
    </source>
</evidence>
<dbReference type="Gene3D" id="3.30.565.10">
    <property type="entry name" value="Histidine kinase-like ATPase, C-terminal domain"/>
    <property type="match status" value="1"/>
</dbReference>
<evidence type="ECO:0000256" key="12">
    <source>
        <dbReference type="ARBA" id="ARBA00022989"/>
    </source>
</evidence>
<dbReference type="InterPro" id="IPR004358">
    <property type="entry name" value="Sig_transdc_His_kin-like_C"/>
</dbReference>
<dbReference type="FunFam" id="1.10.287.130:FF:000088">
    <property type="entry name" value="Two-component sensor histidine kinase"/>
    <property type="match status" value="1"/>
</dbReference>
<dbReference type="InterPro" id="IPR005467">
    <property type="entry name" value="His_kinase_dom"/>
</dbReference>
<evidence type="ECO:0000256" key="13">
    <source>
        <dbReference type="ARBA" id="ARBA00023012"/>
    </source>
</evidence>
<dbReference type="PROSITE" id="PS50109">
    <property type="entry name" value="HIS_KIN"/>
    <property type="match status" value="1"/>
</dbReference>
<dbReference type="STRING" id="108015.GA0061099_1001745"/>
<dbReference type="InterPro" id="IPR036097">
    <property type="entry name" value="HisK_dim/P_sf"/>
</dbReference>
<protein>
    <recommendedName>
        <fullName evidence="3">histidine kinase</fullName>
        <ecNumber evidence="3">2.7.13.3</ecNumber>
    </recommendedName>
</protein>
<dbReference type="SUPFAM" id="SSF47384">
    <property type="entry name" value="Homodimeric domain of signal transducing histidine kinase"/>
    <property type="match status" value="1"/>
</dbReference>
<dbReference type="SUPFAM" id="SSF55874">
    <property type="entry name" value="ATPase domain of HSP90 chaperone/DNA topoisomerase II/histidine kinase"/>
    <property type="match status" value="1"/>
</dbReference>
<dbReference type="InterPro" id="IPR050980">
    <property type="entry name" value="2C_sensor_his_kinase"/>
</dbReference>
<reference evidence="18 19" key="1">
    <citation type="submission" date="2015-09" db="EMBL/GenBank/DDBJ databases">
        <title>Draft Genome Sequence of the Strain BR 3267 (Bradyrhizobium yuanmingense) recommended as inoculant for cowpea in Brazil.</title>
        <authorList>
            <person name="Simoes-Araujo J.L."/>
            <person name="Zilli J.E."/>
        </authorList>
    </citation>
    <scope>NUCLEOTIDE SEQUENCE [LARGE SCALE GENOMIC DNA]</scope>
    <source>
        <strain evidence="18 19">BR3267</strain>
    </source>
</reference>
<evidence type="ECO:0000256" key="4">
    <source>
        <dbReference type="ARBA" id="ARBA00022475"/>
    </source>
</evidence>
<sequence length="440" mass="47834">MKPFSFFHLKGIGGQIAALVLASTVALHLVITTAFLIIRQDRPDAPPDRAHQLADAALLLEAAEASERPRLVTDLARAFPGLGVEMLAPGTANLAESDSLHLRWMRRHLGRAYKTGRLASGSIEPRIGVQLPDGTVIAGHVDGAPRPLFSGAPWLMALMSAFICVTVLGLWAARALTRPLSSFAAAAENFSLEGAAEPLPERGPEEIRAVARALNRMHERIVRLMSDRTRMLAAISHDLRTPITRLRLRAEFIEDEANRKRMLMDLDQMRAMLESVLSLLRDDRKVEAVTLVDIASTLQLVADQFGDMGHVVHYVGPASATAAARPDDLHRGVTNLVENAVRFGAEVTIRLDASDTMLVIDVEDDGPGISDVRKQEMLEPFVRGDDARTMDYSTGFGLGLSIARAIALGHGGELSLHDRAPRGLIVRMRLPVSQAPRLAA</sequence>
<dbReference type="PANTHER" id="PTHR44936">
    <property type="entry name" value="SENSOR PROTEIN CREC"/>
    <property type="match status" value="1"/>
</dbReference>
<keyword evidence="8 15" id="KW-0812">Transmembrane</keyword>
<evidence type="ECO:0000256" key="15">
    <source>
        <dbReference type="SAM" id="Phobius"/>
    </source>
</evidence>
<evidence type="ECO:0000256" key="5">
    <source>
        <dbReference type="ARBA" id="ARBA00022519"/>
    </source>
</evidence>
<evidence type="ECO:0000256" key="11">
    <source>
        <dbReference type="ARBA" id="ARBA00022840"/>
    </source>
</evidence>
<evidence type="ECO:0000256" key="9">
    <source>
        <dbReference type="ARBA" id="ARBA00022741"/>
    </source>
</evidence>
<dbReference type="SMART" id="SM00387">
    <property type="entry name" value="HATPase_c"/>
    <property type="match status" value="1"/>
</dbReference>
<dbReference type="GO" id="GO:0000155">
    <property type="term" value="F:phosphorelay sensor kinase activity"/>
    <property type="evidence" value="ECO:0007669"/>
    <property type="project" value="InterPro"/>
</dbReference>
<dbReference type="InterPro" id="IPR003594">
    <property type="entry name" value="HATPase_dom"/>
</dbReference>
<dbReference type="GO" id="GO:0005886">
    <property type="term" value="C:plasma membrane"/>
    <property type="evidence" value="ECO:0007669"/>
    <property type="project" value="UniProtKB-SubCell"/>
</dbReference>
<dbReference type="RefSeq" id="WP_057026957.1">
    <property type="nucleotide sequence ID" value="NZ_LJYF01000012.1"/>
</dbReference>
<evidence type="ECO:0000313" key="19">
    <source>
        <dbReference type="Proteomes" id="UP000051380"/>
    </source>
</evidence>
<dbReference type="PROSITE" id="PS50885">
    <property type="entry name" value="HAMP"/>
    <property type="match status" value="1"/>
</dbReference>
<dbReference type="CDD" id="cd00082">
    <property type="entry name" value="HisKA"/>
    <property type="match status" value="1"/>
</dbReference>
<evidence type="ECO:0000256" key="8">
    <source>
        <dbReference type="ARBA" id="ARBA00022692"/>
    </source>
</evidence>
<accession>A0A0R3CPM1</accession>
<feature type="transmembrane region" description="Helical" evidence="15">
    <location>
        <begin position="12"/>
        <end position="38"/>
    </location>
</feature>
<evidence type="ECO:0000256" key="2">
    <source>
        <dbReference type="ARBA" id="ARBA00004429"/>
    </source>
</evidence>
<dbReference type="Pfam" id="PF02518">
    <property type="entry name" value="HATPase_c"/>
    <property type="match status" value="1"/>
</dbReference>
<keyword evidence="14 15" id="KW-0472">Membrane</keyword>
<keyword evidence="10 18" id="KW-0418">Kinase</keyword>
<evidence type="ECO:0000259" key="16">
    <source>
        <dbReference type="PROSITE" id="PS50109"/>
    </source>
</evidence>
<comment type="subcellular location">
    <subcellularLocation>
        <location evidence="2">Cell inner membrane</location>
        <topology evidence="2">Multi-pass membrane protein</topology>
    </subcellularLocation>
</comment>
<dbReference type="Pfam" id="PF00672">
    <property type="entry name" value="HAMP"/>
    <property type="match status" value="1"/>
</dbReference>
<keyword evidence="7" id="KW-0808">Transferase</keyword>
<keyword evidence="9" id="KW-0547">Nucleotide-binding</keyword>
<name>A0A0R3CPM1_9BRAD</name>
<evidence type="ECO:0000313" key="18">
    <source>
        <dbReference type="EMBL" id="KRP99623.1"/>
    </source>
</evidence>
<keyword evidence="5" id="KW-0997">Cell inner membrane</keyword>